<protein>
    <submittedName>
        <fullName evidence="2">Uncharacterized protein</fullName>
    </submittedName>
</protein>
<evidence type="ECO:0000313" key="3">
    <source>
        <dbReference type="EMBL" id="CAF4128096.1"/>
    </source>
</evidence>
<sequence length="254" mass="28792">MNTDPNEDNEYSTDNNNDLQHQEYSGRGDTEQNVDEETTSTLIKVITATTQDHSLLLQQQQPSIIDDNQSAASLPNTSLNVATPVHIQHLLDSIVDFSADYTKFKWIKLTALHLKDHALCLYNANKNKFHDWDVFYQMLIKQYTPTPMSTTTIRQTIEINDNNNLTISAQNYLLLTELTTGRRNNSSTNILNKELSFTDPLNKPSSLTKFSNSSSTKDFFSTTVEHKMKQLLTFSGKDNLCISMSEDLNICVSI</sequence>
<evidence type="ECO:0000313" key="2">
    <source>
        <dbReference type="EMBL" id="CAF1302098.1"/>
    </source>
</evidence>
<proteinExistence type="predicted"/>
<organism evidence="2 4">
    <name type="scientific">Didymodactylos carnosus</name>
    <dbReference type="NCBI Taxonomy" id="1234261"/>
    <lineage>
        <taxon>Eukaryota</taxon>
        <taxon>Metazoa</taxon>
        <taxon>Spiralia</taxon>
        <taxon>Gnathifera</taxon>
        <taxon>Rotifera</taxon>
        <taxon>Eurotatoria</taxon>
        <taxon>Bdelloidea</taxon>
        <taxon>Philodinida</taxon>
        <taxon>Philodinidae</taxon>
        <taxon>Didymodactylos</taxon>
    </lineage>
</organism>
<feature type="compositionally biased region" description="Acidic residues" evidence="1">
    <location>
        <begin position="1"/>
        <end position="11"/>
    </location>
</feature>
<dbReference type="EMBL" id="CAJOBC010037973">
    <property type="protein sequence ID" value="CAF4128096.1"/>
    <property type="molecule type" value="Genomic_DNA"/>
</dbReference>
<dbReference type="AlphaFoldDB" id="A0A815DU34"/>
<accession>A0A815DU34</accession>
<gene>
    <name evidence="2" type="ORF">GPM918_LOCUS28573</name>
    <name evidence="3" type="ORF">SRO942_LOCUS29082</name>
</gene>
<feature type="region of interest" description="Disordered" evidence="1">
    <location>
        <begin position="1"/>
        <end position="36"/>
    </location>
</feature>
<dbReference type="EMBL" id="CAJNOQ010012530">
    <property type="protein sequence ID" value="CAF1302098.1"/>
    <property type="molecule type" value="Genomic_DNA"/>
</dbReference>
<dbReference type="Proteomes" id="UP000681722">
    <property type="component" value="Unassembled WGS sequence"/>
</dbReference>
<feature type="compositionally biased region" description="Basic and acidic residues" evidence="1">
    <location>
        <begin position="20"/>
        <end position="30"/>
    </location>
</feature>
<reference evidence="2" key="1">
    <citation type="submission" date="2021-02" db="EMBL/GenBank/DDBJ databases">
        <authorList>
            <person name="Nowell W R."/>
        </authorList>
    </citation>
    <scope>NUCLEOTIDE SEQUENCE</scope>
</reference>
<keyword evidence="4" id="KW-1185">Reference proteome</keyword>
<name>A0A815DU34_9BILA</name>
<evidence type="ECO:0000313" key="4">
    <source>
        <dbReference type="Proteomes" id="UP000663829"/>
    </source>
</evidence>
<evidence type="ECO:0000256" key="1">
    <source>
        <dbReference type="SAM" id="MobiDB-lite"/>
    </source>
</evidence>
<comment type="caution">
    <text evidence="2">The sequence shown here is derived from an EMBL/GenBank/DDBJ whole genome shotgun (WGS) entry which is preliminary data.</text>
</comment>
<dbReference type="Proteomes" id="UP000663829">
    <property type="component" value="Unassembled WGS sequence"/>
</dbReference>